<dbReference type="PANTHER" id="PTHR43281:SF1">
    <property type="entry name" value="FARNESYL DIPHOSPHATE SYNTHASE"/>
    <property type="match status" value="1"/>
</dbReference>
<dbReference type="GO" id="GO:0005737">
    <property type="term" value="C:cytoplasm"/>
    <property type="evidence" value="ECO:0007669"/>
    <property type="project" value="UniProtKB-ARBA"/>
</dbReference>
<comment type="caution">
    <text evidence="7">The sequence shown here is derived from an EMBL/GenBank/DDBJ whole genome shotgun (WGS) entry which is preliminary data.</text>
</comment>
<accession>E6PR13</accession>
<comment type="similarity">
    <text evidence="2">Belongs to the FPP/GGPP synthase family.</text>
</comment>
<organism evidence="7">
    <name type="scientific">mine drainage metagenome</name>
    <dbReference type="NCBI Taxonomy" id="410659"/>
    <lineage>
        <taxon>unclassified sequences</taxon>
        <taxon>metagenomes</taxon>
        <taxon>ecological metagenomes</taxon>
    </lineage>
</organism>
<gene>
    <name evidence="7" type="primary">ispA</name>
    <name evidence="7" type="ORF">CARN2_2840</name>
</gene>
<dbReference type="InterPro" id="IPR053378">
    <property type="entry name" value="Prenyl_diphosphate_synthase"/>
</dbReference>
<evidence type="ECO:0000256" key="3">
    <source>
        <dbReference type="ARBA" id="ARBA00022679"/>
    </source>
</evidence>
<dbReference type="SUPFAM" id="SSF48576">
    <property type="entry name" value="Terpenoid synthases"/>
    <property type="match status" value="1"/>
</dbReference>
<dbReference type="GO" id="GO:0008299">
    <property type="term" value="P:isoprenoid biosynthetic process"/>
    <property type="evidence" value="ECO:0007669"/>
    <property type="project" value="UniProtKB-KW"/>
</dbReference>
<dbReference type="NCBIfam" id="NF045485">
    <property type="entry name" value="FPPsyn"/>
    <property type="match status" value="1"/>
</dbReference>
<dbReference type="FunFam" id="1.10.600.10:FF:000001">
    <property type="entry name" value="Geranylgeranyl diphosphate synthase"/>
    <property type="match status" value="1"/>
</dbReference>
<evidence type="ECO:0000256" key="1">
    <source>
        <dbReference type="ARBA" id="ARBA00001946"/>
    </source>
</evidence>
<comment type="cofactor">
    <cofactor evidence="1">
        <name>Mg(2+)</name>
        <dbReference type="ChEBI" id="CHEBI:18420"/>
    </cofactor>
</comment>
<dbReference type="EMBL" id="CABM01000042">
    <property type="protein sequence ID" value="CBH97368.1"/>
    <property type="molecule type" value="Genomic_DNA"/>
</dbReference>
<evidence type="ECO:0000256" key="2">
    <source>
        <dbReference type="ARBA" id="ARBA00006706"/>
    </source>
</evidence>
<sequence length="347" mass="36466">MQATARPGIDGMLGSSTMQAADTLMRGQGAAARSAMPREVMSSDSAFQAWADLRMRRIQVLIDAHLPLQAAASPALAEAMHYAALGGKRIRPMLVWAAGECFDADTQAMDAAACAVELVHAYSLVHDDLPCMDNDVLRRGQPTAHIKFGEAAALLAGDALQARAFEVLTSNPQIPTSIQARLCALLATAAGVSGMAGGQALDLAATGRHLDVEALSDMHRRKTGALLKASLLMGLACVEPGHLQIDEHSRAATMLGHYADAIGLAFQVVDDVLDASADSATLGKTAGKDAAQHKATFVTLLGLQAAQDLARQLLGQALQALDALPPARRLRAEPLAELARRIVIRSH</sequence>
<dbReference type="Gene3D" id="1.10.600.10">
    <property type="entry name" value="Farnesyl Diphosphate Synthase"/>
    <property type="match status" value="1"/>
</dbReference>
<dbReference type="PANTHER" id="PTHR43281">
    <property type="entry name" value="FARNESYL DIPHOSPHATE SYNTHASE"/>
    <property type="match status" value="1"/>
</dbReference>
<dbReference type="PROSITE" id="PS00444">
    <property type="entry name" value="POLYPRENYL_SYNTHASE_2"/>
    <property type="match status" value="1"/>
</dbReference>
<dbReference type="AlphaFoldDB" id="E6PR13"/>
<dbReference type="InterPro" id="IPR033749">
    <property type="entry name" value="Polyprenyl_synt_CS"/>
</dbReference>
<dbReference type="InterPro" id="IPR008949">
    <property type="entry name" value="Isoprenoid_synthase_dom_sf"/>
</dbReference>
<dbReference type="InterPro" id="IPR000092">
    <property type="entry name" value="Polyprenyl_synt"/>
</dbReference>
<keyword evidence="4" id="KW-0479">Metal-binding</keyword>
<evidence type="ECO:0000313" key="7">
    <source>
        <dbReference type="EMBL" id="CBH97368.1"/>
    </source>
</evidence>
<dbReference type="EC" id="2.5.1.10" evidence="7"/>
<proteinExistence type="inferred from homology"/>
<name>E6PR13_9ZZZZ</name>
<dbReference type="CDD" id="cd00685">
    <property type="entry name" value="Trans_IPPS_HT"/>
    <property type="match status" value="1"/>
</dbReference>
<dbReference type="GO" id="GO:0046872">
    <property type="term" value="F:metal ion binding"/>
    <property type="evidence" value="ECO:0007669"/>
    <property type="project" value="UniProtKB-KW"/>
</dbReference>
<dbReference type="GO" id="GO:0004337">
    <property type="term" value="F:(2E,6E)-farnesyl diphosphate synthase activity"/>
    <property type="evidence" value="ECO:0007669"/>
    <property type="project" value="UniProtKB-EC"/>
</dbReference>
<keyword evidence="5" id="KW-0460">Magnesium</keyword>
<evidence type="ECO:0000256" key="5">
    <source>
        <dbReference type="ARBA" id="ARBA00022842"/>
    </source>
</evidence>
<dbReference type="PROSITE" id="PS00723">
    <property type="entry name" value="POLYPRENYL_SYNTHASE_1"/>
    <property type="match status" value="1"/>
</dbReference>
<dbReference type="SFLD" id="SFLDG01017">
    <property type="entry name" value="Polyprenyl_Transferase_Like"/>
    <property type="match status" value="1"/>
</dbReference>
<protein>
    <submittedName>
        <fullName evidence="7">Geranyltranstransferase (Farnesyl-diphosphate synthase) (FPP synthase)</fullName>
        <ecNumber evidence="7">2.5.1.10</ecNumber>
    </submittedName>
</protein>
<dbReference type="SFLD" id="SFLDS00005">
    <property type="entry name" value="Isoprenoid_Synthase_Type_I"/>
    <property type="match status" value="1"/>
</dbReference>
<dbReference type="Pfam" id="PF00348">
    <property type="entry name" value="polyprenyl_synt"/>
    <property type="match status" value="1"/>
</dbReference>
<keyword evidence="6" id="KW-0414">Isoprene biosynthesis</keyword>
<evidence type="ECO:0000256" key="6">
    <source>
        <dbReference type="ARBA" id="ARBA00023229"/>
    </source>
</evidence>
<reference evidence="7" key="1">
    <citation type="submission" date="2009-10" db="EMBL/GenBank/DDBJ databases">
        <title>Diversity of trophic interactions inside an arsenic-rich microbial ecosystem.</title>
        <authorList>
            <person name="Bertin P.N."/>
            <person name="Heinrich-Salmeron A."/>
            <person name="Pelletier E."/>
            <person name="Goulhen-Chollet F."/>
            <person name="Arsene-Ploetze F."/>
            <person name="Gallien S."/>
            <person name="Calteau A."/>
            <person name="Vallenet D."/>
            <person name="Casiot C."/>
            <person name="Chane-Woon-Ming B."/>
            <person name="Giloteaux L."/>
            <person name="Barakat M."/>
            <person name="Bonnefoy V."/>
            <person name="Bruneel O."/>
            <person name="Chandler M."/>
            <person name="Cleiss J."/>
            <person name="Duran R."/>
            <person name="Elbaz-Poulichet F."/>
            <person name="Fonknechten N."/>
            <person name="Lauga B."/>
            <person name="Mornico D."/>
            <person name="Ortet P."/>
            <person name="Schaeffer C."/>
            <person name="Siguier P."/>
            <person name="Alexander Thil Smith A."/>
            <person name="Van Dorsselaer A."/>
            <person name="Weissenbach J."/>
            <person name="Medigue C."/>
            <person name="Le Paslier D."/>
        </authorList>
    </citation>
    <scope>NUCLEOTIDE SEQUENCE</scope>
</reference>
<evidence type="ECO:0000256" key="4">
    <source>
        <dbReference type="ARBA" id="ARBA00022723"/>
    </source>
</evidence>
<keyword evidence="3 7" id="KW-0808">Transferase</keyword>